<protein>
    <submittedName>
        <fullName evidence="1">Glycosyl transferase</fullName>
    </submittedName>
</protein>
<evidence type="ECO:0000313" key="2">
    <source>
        <dbReference type="Proteomes" id="UP000054092"/>
    </source>
</evidence>
<evidence type="ECO:0000313" key="1">
    <source>
        <dbReference type="EMBL" id="KUK78856.1"/>
    </source>
</evidence>
<dbReference type="EMBL" id="LGGP01000338">
    <property type="protein sequence ID" value="KUK78856.1"/>
    <property type="molecule type" value="Genomic_DNA"/>
</dbReference>
<reference evidence="2" key="1">
    <citation type="journal article" date="2015" name="MBio">
        <title>Genome-Resolved Metagenomic Analysis Reveals Roles for Candidate Phyla and Other Microbial Community Members in Biogeochemical Transformations in Oil Reservoirs.</title>
        <authorList>
            <person name="Hu P."/>
            <person name="Tom L."/>
            <person name="Singh A."/>
            <person name="Thomas B.C."/>
            <person name="Baker B.J."/>
            <person name="Piceno Y.M."/>
            <person name="Andersen G.L."/>
            <person name="Banfield J.F."/>
        </authorList>
    </citation>
    <scope>NUCLEOTIDE SEQUENCE [LARGE SCALE GENOMIC DNA]</scope>
</reference>
<accession>A0A101HL72</accession>
<name>A0A101HL72_9BACT</name>
<gene>
    <name evidence="1" type="ORF">XD94_1610</name>
</gene>
<sequence length="136" mass="15794">MKALFVAEKVVFKEQSLTKSVIRTSSASRIGDYRHFHTVGSLRRLRKFLEARGAQKEIMEMMDNNLIPRAYVGAIANLALGGFPTKRIMTLMNVQIISEQIRRYEGQSMKDKLVKVLLMHFPNFYFSYLRYKGKNL</sequence>
<dbReference type="Proteomes" id="UP000054092">
    <property type="component" value="Unassembled WGS sequence"/>
</dbReference>
<proteinExistence type="predicted"/>
<dbReference type="GO" id="GO:0016740">
    <property type="term" value="F:transferase activity"/>
    <property type="evidence" value="ECO:0007669"/>
    <property type="project" value="UniProtKB-KW"/>
</dbReference>
<dbReference type="AlphaFoldDB" id="A0A101HL72"/>
<dbReference type="PATRIC" id="fig|1184387.3.peg.2126"/>
<comment type="caution">
    <text evidence="1">The sequence shown here is derived from an EMBL/GenBank/DDBJ whole genome shotgun (WGS) entry which is preliminary data.</text>
</comment>
<keyword evidence="1" id="KW-0808">Transferase</keyword>
<organism evidence="1 2">
    <name type="scientific">Mesotoga prima</name>
    <dbReference type="NCBI Taxonomy" id="1184387"/>
    <lineage>
        <taxon>Bacteria</taxon>
        <taxon>Thermotogati</taxon>
        <taxon>Thermotogota</taxon>
        <taxon>Thermotogae</taxon>
        <taxon>Kosmotogales</taxon>
        <taxon>Kosmotogaceae</taxon>
        <taxon>Mesotoga</taxon>
    </lineage>
</organism>